<sequence length="64" mass="7361">MNESDLQLARAMVADEKRRNQNASEDHLSALKKTVLSRAAEKFDKFSRGLFRVWFLITFIFGGV</sequence>
<dbReference type="AlphaFoldDB" id="A0AAV8VRH9"/>
<evidence type="ECO:0000313" key="2">
    <source>
        <dbReference type="Proteomes" id="UP001159042"/>
    </source>
</evidence>
<organism evidence="1 2">
    <name type="scientific">Exocentrus adspersus</name>
    <dbReference type="NCBI Taxonomy" id="1586481"/>
    <lineage>
        <taxon>Eukaryota</taxon>
        <taxon>Metazoa</taxon>
        <taxon>Ecdysozoa</taxon>
        <taxon>Arthropoda</taxon>
        <taxon>Hexapoda</taxon>
        <taxon>Insecta</taxon>
        <taxon>Pterygota</taxon>
        <taxon>Neoptera</taxon>
        <taxon>Endopterygota</taxon>
        <taxon>Coleoptera</taxon>
        <taxon>Polyphaga</taxon>
        <taxon>Cucujiformia</taxon>
        <taxon>Chrysomeloidea</taxon>
        <taxon>Cerambycidae</taxon>
        <taxon>Lamiinae</taxon>
        <taxon>Acanthocinini</taxon>
        <taxon>Exocentrus</taxon>
    </lineage>
</organism>
<evidence type="ECO:0000313" key="1">
    <source>
        <dbReference type="EMBL" id="KAJ8916839.1"/>
    </source>
</evidence>
<proteinExistence type="predicted"/>
<protein>
    <submittedName>
        <fullName evidence="1">Uncharacterized protein</fullName>
    </submittedName>
</protein>
<dbReference type="Proteomes" id="UP001159042">
    <property type="component" value="Unassembled WGS sequence"/>
</dbReference>
<gene>
    <name evidence="1" type="ORF">NQ315_005846</name>
</gene>
<comment type="caution">
    <text evidence="1">The sequence shown here is derived from an EMBL/GenBank/DDBJ whole genome shotgun (WGS) entry which is preliminary data.</text>
</comment>
<dbReference type="EMBL" id="JANEYG010000039">
    <property type="protein sequence ID" value="KAJ8916839.1"/>
    <property type="molecule type" value="Genomic_DNA"/>
</dbReference>
<accession>A0AAV8VRH9</accession>
<keyword evidence="2" id="KW-1185">Reference proteome</keyword>
<name>A0AAV8VRH9_9CUCU</name>
<reference evidence="1 2" key="1">
    <citation type="journal article" date="2023" name="Insect Mol. Biol.">
        <title>Genome sequencing provides insights into the evolution of gene families encoding plant cell wall-degrading enzymes in longhorned beetles.</title>
        <authorList>
            <person name="Shin N.R."/>
            <person name="Okamura Y."/>
            <person name="Kirsch R."/>
            <person name="Pauchet Y."/>
        </authorList>
    </citation>
    <scope>NUCLEOTIDE SEQUENCE [LARGE SCALE GENOMIC DNA]</scope>
    <source>
        <strain evidence="1">EAD_L_NR</strain>
    </source>
</reference>